<protein>
    <recommendedName>
        <fullName evidence="1">Potassium channel tetramerisation-type BTB domain-containing protein</fullName>
    </recommendedName>
</protein>
<reference evidence="2 3" key="1">
    <citation type="submission" date="2012-05" db="EMBL/GenBank/DDBJ databases">
        <title>Recombination and specialization in a pathogen metapopulation.</title>
        <authorList>
            <person name="Gardiner A."/>
            <person name="Kemen E."/>
            <person name="Schultz-Larsen T."/>
            <person name="MacLean D."/>
            <person name="Van Oosterhout C."/>
            <person name="Jones J.D.G."/>
        </authorList>
    </citation>
    <scope>NUCLEOTIDE SEQUENCE [LARGE SCALE GENOMIC DNA]</scope>
    <source>
        <strain evidence="2 3">Ac Nc2</strain>
    </source>
</reference>
<dbReference type="InParanoid" id="A0A024G943"/>
<organism evidence="2 3">
    <name type="scientific">Albugo candida</name>
    <dbReference type="NCBI Taxonomy" id="65357"/>
    <lineage>
        <taxon>Eukaryota</taxon>
        <taxon>Sar</taxon>
        <taxon>Stramenopiles</taxon>
        <taxon>Oomycota</taxon>
        <taxon>Peronosporomycetes</taxon>
        <taxon>Albuginales</taxon>
        <taxon>Albuginaceae</taxon>
        <taxon>Albugo</taxon>
    </lineage>
</organism>
<feature type="domain" description="Potassium channel tetramerisation-type BTB" evidence="1">
    <location>
        <begin position="101"/>
        <end position="184"/>
    </location>
</feature>
<sequence>MNSSFSRESFAKKKTLDLQKSIYKQETNHLLLHQTVVETKKHQLQLELQRLAKQRAYIRHEKRKLRLVDALLDSEKERFEASLSDDWFCKPCFQEKPAIILFIGDKRFDISMLTARKDPDSLLAALALPDAPVTTIEEGRYSFQDRDWWLFRHILIALRDDQLPQDTELLRSLYMECEFWKLSTIQREIEKINRSMLMPEDGKAPQSEENWWSVSPLMWKRLHRTEETQCEESKTEFDTNGESVQAAHASKPLSEKLIDAESSDDWWLSSLYKGVDFNDMLSPKAVLQESQLRASCTSPTLLSSTWSATRSDLQ</sequence>
<comment type="caution">
    <text evidence="2">The sequence shown here is derived from an EMBL/GenBank/DDBJ whole genome shotgun (WGS) entry which is preliminary data.</text>
</comment>
<evidence type="ECO:0000313" key="3">
    <source>
        <dbReference type="Proteomes" id="UP000053237"/>
    </source>
</evidence>
<evidence type="ECO:0000259" key="1">
    <source>
        <dbReference type="Pfam" id="PF02214"/>
    </source>
</evidence>
<dbReference type="STRING" id="65357.A0A024G943"/>
<dbReference type="InterPro" id="IPR003131">
    <property type="entry name" value="T1-type_BTB"/>
</dbReference>
<dbReference type="InterPro" id="IPR011333">
    <property type="entry name" value="SKP1/BTB/POZ_sf"/>
</dbReference>
<dbReference type="Proteomes" id="UP000053237">
    <property type="component" value="Unassembled WGS sequence"/>
</dbReference>
<proteinExistence type="predicted"/>
<gene>
    <name evidence="2" type="ORF">BN9_038490</name>
</gene>
<dbReference type="Pfam" id="PF02214">
    <property type="entry name" value="BTB_2"/>
    <property type="match status" value="1"/>
</dbReference>
<dbReference type="Gene3D" id="3.30.710.10">
    <property type="entry name" value="Potassium Channel Kv1.1, Chain A"/>
    <property type="match status" value="1"/>
</dbReference>
<dbReference type="OrthoDB" id="2414723at2759"/>
<dbReference type="GO" id="GO:0051260">
    <property type="term" value="P:protein homooligomerization"/>
    <property type="evidence" value="ECO:0007669"/>
    <property type="project" value="InterPro"/>
</dbReference>
<dbReference type="AlphaFoldDB" id="A0A024G943"/>
<name>A0A024G943_9STRA</name>
<dbReference type="SUPFAM" id="SSF54695">
    <property type="entry name" value="POZ domain"/>
    <property type="match status" value="1"/>
</dbReference>
<keyword evidence="3" id="KW-1185">Reference proteome</keyword>
<accession>A0A024G943</accession>
<evidence type="ECO:0000313" key="2">
    <source>
        <dbReference type="EMBL" id="CCI43065.1"/>
    </source>
</evidence>
<dbReference type="EMBL" id="CAIX01000043">
    <property type="protein sequence ID" value="CCI43065.1"/>
    <property type="molecule type" value="Genomic_DNA"/>
</dbReference>